<comment type="caution">
    <text evidence="2">The sequence shown here is derived from an EMBL/GenBank/DDBJ whole genome shotgun (WGS) entry which is preliminary data.</text>
</comment>
<dbReference type="Proteomes" id="UP000034881">
    <property type="component" value="Unassembled WGS sequence"/>
</dbReference>
<sequence length="97" mass="11126">MVHQNDKDIDLKQFEEVLKEIGQVEDSLREKGVTQTTIEKLLDYAQELYKTPIEQFSENAQLRLGKIILGAGTHWDKTPPTPKQSLEERKNSDAKAM</sequence>
<feature type="compositionally biased region" description="Basic and acidic residues" evidence="1">
    <location>
        <begin position="85"/>
        <end position="97"/>
    </location>
</feature>
<dbReference type="AlphaFoldDB" id="A0A0G0T464"/>
<protein>
    <submittedName>
        <fullName evidence="2">Uncharacterized protein</fullName>
    </submittedName>
</protein>
<name>A0A0G0T464_9BACT</name>
<dbReference type="EMBL" id="LBYB01000005">
    <property type="protein sequence ID" value="KKR41895.1"/>
    <property type="molecule type" value="Genomic_DNA"/>
</dbReference>
<evidence type="ECO:0000313" key="3">
    <source>
        <dbReference type="Proteomes" id="UP000034881"/>
    </source>
</evidence>
<reference evidence="2 3" key="1">
    <citation type="journal article" date="2015" name="Nature">
        <title>rRNA introns, odd ribosomes, and small enigmatic genomes across a large radiation of phyla.</title>
        <authorList>
            <person name="Brown C.T."/>
            <person name="Hug L.A."/>
            <person name="Thomas B.C."/>
            <person name="Sharon I."/>
            <person name="Castelle C.J."/>
            <person name="Singh A."/>
            <person name="Wilkins M.J."/>
            <person name="Williams K.H."/>
            <person name="Banfield J.F."/>
        </authorList>
    </citation>
    <scope>NUCLEOTIDE SEQUENCE [LARGE SCALE GENOMIC DNA]</scope>
</reference>
<proteinExistence type="predicted"/>
<feature type="region of interest" description="Disordered" evidence="1">
    <location>
        <begin position="73"/>
        <end position="97"/>
    </location>
</feature>
<evidence type="ECO:0000256" key="1">
    <source>
        <dbReference type="SAM" id="MobiDB-lite"/>
    </source>
</evidence>
<organism evidence="2 3">
    <name type="scientific">Candidatus Daviesbacteria bacterium GW2011_GWC2_40_12</name>
    <dbReference type="NCBI Taxonomy" id="1618431"/>
    <lineage>
        <taxon>Bacteria</taxon>
        <taxon>Candidatus Daviesiibacteriota</taxon>
    </lineage>
</organism>
<accession>A0A0G0T464</accession>
<gene>
    <name evidence="2" type="ORF">UT77_C0005G0010</name>
</gene>
<evidence type="ECO:0000313" key="2">
    <source>
        <dbReference type="EMBL" id="KKR41895.1"/>
    </source>
</evidence>